<dbReference type="InterPro" id="IPR008183">
    <property type="entry name" value="Aldose_1/G6P_1-epimerase"/>
</dbReference>
<organism evidence="1 2">
    <name type="scientific">Dyella nitratireducens</name>
    <dbReference type="NCBI Taxonomy" id="1849580"/>
    <lineage>
        <taxon>Bacteria</taxon>
        <taxon>Pseudomonadati</taxon>
        <taxon>Pseudomonadota</taxon>
        <taxon>Gammaproteobacteria</taxon>
        <taxon>Lysobacterales</taxon>
        <taxon>Rhodanobacteraceae</taxon>
        <taxon>Dyella</taxon>
    </lineage>
</organism>
<keyword evidence="2" id="KW-1185">Reference proteome</keyword>
<comment type="caution">
    <text evidence="1">The sequence shown here is derived from an EMBL/GenBank/DDBJ whole genome shotgun (WGS) entry which is preliminary data.</text>
</comment>
<dbReference type="Pfam" id="PF01263">
    <property type="entry name" value="Aldose_epim"/>
    <property type="match status" value="1"/>
</dbReference>
<evidence type="ECO:0000313" key="1">
    <source>
        <dbReference type="EMBL" id="GGA41793.1"/>
    </source>
</evidence>
<accession>A0ABQ1GDU2</accession>
<reference evidence="2" key="1">
    <citation type="journal article" date="2019" name="Int. J. Syst. Evol. Microbiol.">
        <title>The Global Catalogue of Microorganisms (GCM) 10K type strain sequencing project: providing services to taxonomists for standard genome sequencing and annotation.</title>
        <authorList>
            <consortium name="The Broad Institute Genomics Platform"/>
            <consortium name="The Broad Institute Genome Sequencing Center for Infectious Disease"/>
            <person name="Wu L."/>
            <person name="Ma J."/>
        </authorList>
    </citation>
    <scope>NUCLEOTIDE SEQUENCE [LARGE SCALE GENOMIC DNA]</scope>
    <source>
        <strain evidence="2">CGMCC 1.15439</strain>
    </source>
</reference>
<dbReference type="InterPro" id="IPR014718">
    <property type="entry name" value="GH-type_carb-bd"/>
</dbReference>
<dbReference type="Proteomes" id="UP000620046">
    <property type="component" value="Unassembled WGS sequence"/>
</dbReference>
<dbReference type="CDD" id="cd09021">
    <property type="entry name" value="Aldose_epim_Ec_YphB"/>
    <property type="match status" value="1"/>
</dbReference>
<gene>
    <name evidence="1" type="ORF">GCM10010981_33510</name>
</gene>
<dbReference type="RefSeq" id="WP_188795910.1">
    <property type="nucleotide sequence ID" value="NZ_BMJA01000003.1"/>
</dbReference>
<dbReference type="EMBL" id="BMJA01000003">
    <property type="protein sequence ID" value="GGA41793.1"/>
    <property type="molecule type" value="Genomic_DNA"/>
</dbReference>
<dbReference type="SUPFAM" id="SSF74650">
    <property type="entry name" value="Galactose mutarotase-like"/>
    <property type="match status" value="1"/>
</dbReference>
<sequence length="312" mass="34343">MIEDGRCWLENTHLRVQVRPTQGGGLGRFDWLGRDAAFPLLRPYESAHPEESAAFDPNRLACYPLVPWSNRISCGGFNFAGTSVALSPNCPGEPYPIHGSGWRRAWTTQSHTADEIQLVLDERALDAYSYRAMLTYALREDSLEIELCVTNTGNATLPFGLGLHPFIALHDGVTLHAPAARVWQNDGRSPLPLENVPVPTGWDFQQPKALPNEVLNHCFLPWSGQATVHWPGQGMCLHMAADVDAFLLYTPRDADFFCFEPVDHPIDAVHLPGGPLAHGMTALASGERLCRHFVFRVEAAACGTGDPREATP</sequence>
<evidence type="ECO:0000313" key="2">
    <source>
        <dbReference type="Proteomes" id="UP000620046"/>
    </source>
</evidence>
<proteinExistence type="predicted"/>
<dbReference type="InterPro" id="IPR011013">
    <property type="entry name" value="Gal_mutarotase_sf_dom"/>
</dbReference>
<dbReference type="Gene3D" id="2.70.98.10">
    <property type="match status" value="1"/>
</dbReference>
<name>A0ABQ1GDU2_9GAMM</name>
<protein>
    <submittedName>
        <fullName evidence="1">Epimerase</fullName>
    </submittedName>
</protein>